<dbReference type="RefSeq" id="WP_373956857.1">
    <property type="nucleotide sequence ID" value="NZ_JBHDLN010000027.1"/>
</dbReference>
<reference evidence="1 2" key="1">
    <citation type="submission" date="2024-09" db="EMBL/GenBank/DDBJ databases">
        <authorList>
            <person name="Makale K.P.P."/>
            <person name="Makhzoum A."/>
            <person name="Rantong G."/>
            <person name="Rahube T.O."/>
        </authorList>
    </citation>
    <scope>NUCLEOTIDE SEQUENCE [LARGE SCALE GENOMIC DNA]</scope>
    <source>
        <strain evidence="1 2">KM_D13</strain>
    </source>
</reference>
<organism evidence="1 2">
    <name type="scientific">Paenibacillus oleatilyticus</name>
    <dbReference type="NCBI Taxonomy" id="2594886"/>
    <lineage>
        <taxon>Bacteria</taxon>
        <taxon>Bacillati</taxon>
        <taxon>Bacillota</taxon>
        <taxon>Bacilli</taxon>
        <taxon>Bacillales</taxon>
        <taxon>Paenibacillaceae</taxon>
        <taxon>Paenibacillus</taxon>
    </lineage>
</organism>
<keyword evidence="2" id="KW-1185">Reference proteome</keyword>
<sequence>MQRQRFKRFIHSAGAYTVTANLKHYIPVKAAVIVQDGKAADLGNLAASGNGGSKEGLMREGTCIPMR</sequence>
<proteinExistence type="predicted"/>
<dbReference type="EMBL" id="JBHDLN010000027">
    <property type="protein sequence ID" value="MFB0846923.1"/>
    <property type="molecule type" value="Genomic_DNA"/>
</dbReference>
<evidence type="ECO:0000313" key="1">
    <source>
        <dbReference type="EMBL" id="MFB0846923.1"/>
    </source>
</evidence>
<gene>
    <name evidence="1" type="ORF">ACEU3E_32565</name>
</gene>
<protein>
    <submittedName>
        <fullName evidence="1">Uncharacterized protein</fullName>
    </submittedName>
</protein>
<comment type="caution">
    <text evidence="1">The sequence shown here is derived from an EMBL/GenBank/DDBJ whole genome shotgun (WGS) entry which is preliminary data.</text>
</comment>
<name>A0ABV4VB84_9BACL</name>
<evidence type="ECO:0000313" key="2">
    <source>
        <dbReference type="Proteomes" id="UP001575622"/>
    </source>
</evidence>
<accession>A0ABV4VB84</accession>
<dbReference type="Proteomes" id="UP001575622">
    <property type="component" value="Unassembled WGS sequence"/>
</dbReference>